<dbReference type="Ensembl" id="ENSGEVT00005015069.1">
    <property type="protein sequence ID" value="ENSGEVP00005014371.1"/>
    <property type="gene ID" value="ENSGEVG00005010207.1"/>
</dbReference>
<dbReference type="InterPro" id="IPR017937">
    <property type="entry name" value="Thioredoxin_CS"/>
</dbReference>
<reference evidence="4" key="2">
    <citation type="submission" date="2025-08" db="UniProtKB">
        <authorList>
            <consortium name="Ensembl"/>
        </authorList>
    </citation>
    <scope>IDENTIFICATION</scope>
</reference>
<dbReference type="Gene3D" id="3.40.30.10">
    <property type="entry name" value="Glutaredoxin"/>
    <property type="match status" value="1"/>
</dbReference>
<evidence type="ECO:0000256" key="2">
    <source>
        <dbReference type="ARBA" id="ARBA00023284"/>
    </source>
</evidence>
<dbReference type="SUPFAM" id="SSF52833">
    <property type="entry name" value="Thioredoxin-like"/>
    <property type="match status" value="1"/>
</dbReference>
<sequence>VTQIFPDMREFDDFLKAAGSKLVVVDFSAKWCGPCKAIDPVIHVSTVLPSHTCCYPHSSPSSRVVSISEFEPALPVSHLNSWGVLFL</sequence>
<protein>
    <recommendedName>
        <fullName evidence="3">Thioredoxin domain-containing protein</fullName>
    </recommendedName>
</protein>
<keyword evidence="2" id="KW-0676">Redox-active center</keyword>
<reference evidence="4" key="1">
    <citation type="submission" date="2019-06" db="EMBL/GenBank/DDBJ databases">
        <title>G10K-VGP Goodes thornscrub tortoise genome, primary haplotype.</title>
        <authorList>
            <person name="Murphy B."/>
            <person name="Edwards T."/>
            <person name="Rhie A."/>
            <person name="Koren S."/>
            <person name="Phillippy A."/>
            <person name="Fedrigo O."/>
            <person name="Haase B."/>
            <person name="Mountcastle J."/>
            <person name="Lewin H."/>
            <person name="Damas J."/>
            <person name="Howe K."/>
            <person name="Formenti G."/>
            <person name="Myers G."/>
            <person name="Durbin R."/>
            <person name="Jarvis E.D."/>
        </authorList>
    </citation>
    <scope>NUCLEOTIDE SEQUENCE [LARGE SCALE GENOMIC DNA]</scope>
</reference>
<evidence type="ECO:0000259" key="3">
    <source>
        <dbReference type="Pfam" id="PF00085"/>
    </source>
</evidence>
<dbReference type="GeneTree" id="ENSGT01000000216043"/>
<accession>A0A8C4WD45</accession>
<evidence type="ECO:0000313" key="4">
    <source>
        <dbReference type="Ensembl" id="ENSGEVP00005014371.1"/>
    </source>
</evidence>
<name>A0A8C4WD45_9SAUR</name>
<evidence type="ECO:0000313" key="5">
    <source>
        <dbReference type="Proteomes" id="UP000694390"/>
    </source>
</evidence>
<organism evidence="4 5">
    <name type="scientific">Gopherus evgoodei</name>
    <name type="common">Goodes thornscrub tortoise</name>
    <dbReference type="NCBI Taxonomy" id="1825980"/>
    <lineage>
        <taxon>Eukaryota</taxon>
        <taxon>Metazoa</taxon>
        <taxon>Chordata</taxon>
        <taxon>Craniata</taxon>
        <taxon>Vertebrata</taxon>
        <taxon>Euteleostomi</taxon>
        <taxon>Archelosauria</taxon>
        <taxon>Testudinata</taxon>
        <taxon>Testudines</taxon>
        <taxon>Cryptodira</taxon>
        <taxon>Durocryptodira</taxon>
        <taxon>Testudinoidea</taxon>
        <taxon>Testudinidae</taxon>
        <taxon>Gopherus</taxon>
    </lineage>
</organism>
<proteinExistence type="predicted"/>
<dbReference type="CDD" id="cd02947">
    <property type="entry name" value="TRX_family"/>
    <property type="match status" value="1"/>
</dbReference>
<dbReference type="Proteomes" id="UP000694390">
    <property type="component" value="Chromosome 6"/>
</dbReference>
<evidence type="ECO:0000256" key="1">
    <source>
        <dbReference type="ARBA" id="ARBA00023157"/>
    </source>
</evidence>
<feature type="domain" description="Thioredoxin" evidence="3">
    <location>
        <begin position="9"/>
        <end position="43"/>
    </location>
</feature>
<dbReference type="AlphaFoldDB" id="A0A8C4WD45"/>
<keyword evidence="5" id="KW-1185">Reference proteome</keyword>
<dbReference type="InterPro" id="IPR013766">
    <property type="entry name" value="Thioredoxin_domain"/>
</dbReference>
<dbReference type="Pfam" id="PF00085">
    <property type="entry name" value="Thioredoxin"/>
    <property type="match status" value="1"/>
</dbReference>
<dbReference type="PROSITE" id="PS00194">
    <property type="entry name" value="THIOREDOXIN_1"/>
    <property type="match status" value="1"/>
</dbReference>
<dbReference type="OrthoDB" id="2121326at2759"/>
<keyword evidence="1" id="KW-1015">Disulfide bond</keyword>
<reference evidence="4" key="3">
    <citation type="submission" date="2025-09" db="UniProtKB">
        <authorList>
            <consortium name="Ensembl"/>
        </authorList>
    </citation>
    <scope>IDENTIFICATION</scope>
</reference>
<dbReference type="InterPro" id="IPR036249">
    <property type="entry name" value="Thioredoxin-like_sf"/>
</dbReference>
<dbReference type="PANTHER" id="PTHR46115">
    <property type="entry name" value="THIOREDOXIN-LIKE PROTEIN 1"/>
    <property type="match status" value="1"/>
</dbReference>